<evidence type="ECO:0000259" key="1">
    <source>
        <dbReference type="PROSITE" id="PS50943"/>
    </source>
</evidence>
<dbReference type="GO" id="GO:0003677">
    <property type="term" value="F:DNA binding"/>
    <property type="evidence" value="ECO:0007669"/>
    <property type="project" value="InterPro"/>
</dbReference>
<dbReference type="EMBL" id="JAUSUZ010000001">
    <property type="protein sequence ID" value="MDQ0366104.1"/>
    <property type="molecule type" value="Genomic_DNA"/>
</dbReference>
<sequence>MATPSGESPAVARRRLRLALRRAREIIGYTQQQVADEMEWSISKVMRIESGEVTISVNDTRSLLSYLGVTDRDEVNRLIQSARDAKKRAWWDEGRFREQLPLALRQLIQFETEARTIRYFHPMFIPGPLQTPGYVETLLGLYRDTLPADWVDTRIEARLLRRKAFLERTDKPRVMLLLDESVLLRTMGDASMLATQLFDLHSLAIQGRVTVRVIPFTAKIALPALGTFEIHNFAIHDASEQLPEAEESTDDAMLYRESGLLDELADDQATVSRHLTVFTDLWNLAHDEKTSIHMLEKAAQSHAASTPDT</sequence>
<dbReference type="CDD" id="cd00093">
    <property type="entry name" value="HTH_XRE"/>
    <property type="match status" value="1"/>
</dbReference>
<organism evidence="2 3">
    <name type="scientific">Catenuloplanes indicus</name>
    <dbReference type="NCBI Taxonomy" id="137267"/>
    <lineage>
        <taxon>Bacteria</taxon>
        <taxon>Bacillati</taxon>
        <taxon>Actinomycetota</taxon>
        <taxon>Actinomycetes</taxon>
        <taxon>Micromonosporales</taxon>
        <taxon>Micromonosporaceae</taxon>
        <taxon>Catenuloplanes</taxon>
    </lineage>
</organism>
<dbReference type="InterPro" id="IPR043917">
    <property type="entry name" value="DUF5753"/>
</dbReference>
<dbReference type="InterPro" id="IPR010982">
    <property type="entry name" value="Lambda_DNA-bd_dom_sf"/>
</dbReference>
<dbReference type="Gene3D" id="1.10.260.40">
    <property type="entry name" value="lambda repressor-like DNA-binding domains"/>
    <property type="match status" value="1"/>
</dbReference>
<dbReference type="Pfam" id="PF13560">
    <property type="entry name" value="HTH_31"/>
    <property type="match status" value="1"/>
</dbReference>
<feature type="domain" description="HTH cro/C1-type" evidence="1">
    <location>
        <begin position="20"/>
        <end position="75"/>
    </location>
</feature>
<keyword evidence="3" id="KW-1185">Reference proteome</keyword>
<dbReference type="Proteomes" id="UP001240236">
    <property type="component" value="Unassembled WGS sequence"/>
</dbReference>
<name>A0AAE3VZL1_9ACTN</name>
<accession>A0AAE3VZL1</accession>
<comment type="caution">
    <text evidence="2">The sequence shown here is derived from an EMBL/GenBank/DDBJ whole genome shotgun (WGS) entry which is preliminary data.</text>
</comment>
<gene>
    <name evidence="2" type="ORF">J2S42_002773</name>
</gene>
<dbReference type="SUPFAM" id="SSF47413">
    <property type="entry name" value="lambda repressor-like DNA-binding domains"/>
    <property type="match status" value="1"/>
</dbReference>
<dbReference type="InterPro" id="IPR001387">
    <property type="entry name" value="Cro/C1-type_HTH"/>
</dbReference>
<protein>
    <submittedName>
        <fullName evidence="2">Transcriptional regulator with XRE-family HTH domain</fullName>
    </submittedName>
</protein>
<dbReference type="Pfam" id="PF19054">
    <property type="entry name" value="DUF5753"/>
    <property type="match status" value="1"/>
</dbReference>
<dbReference type="AlphaFoldDB" id="A0AAE3VZL1"/>
<evidence type="ECO:0000313" key="2">
    <source>
        <dbReference type="EMBL" id="MDQ0366104.1"/>
    </source>
</evidence>
<dbReference type="PROSITE" id="PS50943">
    <property type="entry name" value="HTH_CROC1"/>
    <property type="match status" value="1"/>
</dbReference>
<reference evidence="2 3" key="1">
    <citation type="submission" date="2023-07" db="EMBL/GenBank/DDBJ databases">
        <title>Sequencing the genomes of 1000 actinobacteria strains.</title>
        <authorList>
            <person name="Klenk H.-P."/>
        </authorList>
    </citation>
    <scope>NUCLEOTIDE SEQUENCE [LARGE SCALE GENOMIC DNA]</scope>
    <source>
        <strain evidence="2 3">DSM 44709</strain>
    </source>
</reference>
<dbReference type="RefSeq" id="WP_307239188.1">
    <property type="nucleotide sequence ID" value="NZ_JAUSUZ010000001.1"/>
</dbReference>
<evidence type="ECO:0000313" key="3">
    <source>
        <dbReference type="Proteomes" id="UP001240236"/>
    </source>
</evidence>
<dbReference type="SMART" id="SM00530">
    <property type="entry name" value="HTH_XRE"/>
    <property type="match status" value="1"/>
</dbReference>
<proteinExistence type="predicted"/>